<dbReference type="PROSITE" id="PS51387">
    <property type="entry name" value="FAD_PCMH"/>
    <property type="match status" value="1"/>
</dbReference>
<dbReference type="InterPro" id="IPR036318">
    <property type="entry name" value="FAD-bd_PCMH-like_sf"/>
</dbReference>
<evidence type="ECO:0000313" key="7">
    <source>
        <dbReference type="EMBL" id="MPV35883.1"/>
    </source>
</evidence>
<dbReference type="PANTHER" id="PTHR42973">
    <property type="entry name" value="BINDING OXIDOREDUCTASE, PUTATIVE (AFU_ORTHOLOGUE AFUA_1G17690)-RELATED"/>
    <property type="match status" value="1"/>
</dbReference>
<dbReference type="SUPFAM" id="SSF55103">
    <property type="entry name" value="FAD-linked oxidases, C-terminal domain"/>
    <property type="match status" value="1"/>
</dbReference>
<comment type="caution">
    <text evidence="7">The sequence shown here is derived from an EMBL/GenBank/DDBJ whole genome shotgun (WGS) entry which is preliminary data.</text>
</comment>
<dbReference type="Gene3D" id="3.30.43.10">
    <property type="entry name" value="Uridine Diphospho-n-acetylenolpyruvylglucosamine Reductase, domain 2"/>
    <property type="match status" value="1"/>
</dbReference>
<dbReference type="InterPro" id="IPR016167">
    <property type="entry name" value="FAD-bd_PCMH_sub1"/>
</dbReference>
<dbReference type="PANTHER" id="PTHR42973:SF39">
    <property type="entry name" value="FAD-BINDING PCMH-TYPE DOMAIN-CONTAINING PROTEIN"/>
    <property type="match status" value="1"/>
</dbReference>
<evidence type="ECO:0000256" key="5">
    <source>
        <dbReference type="ARBA" id="ARBA00023002"/>
    </source>
</evidence>
<dbReference type="Proteomes" id="UP000437709">
    <property type="component" value="Unassembled WGS sequence"/>
</dbReference>
<dbReference type="Gene3D" id="3.40.462.20">
    <property type="match status" value="1"/>
</dbReference>
<gene>
    <name evidence="7" type="ORF">GB881_02250</name>
</gene>
<evidence type="ECO:0000313" key="8">
    <source>
        <dbReference type="Proteomes" id="UP000437709"/>
    </source>
</evidence>
<dbReference type="InterPro" id="IPR006093">
    <property type="entry name" value="Oxy_OxRdtase_FAD_BS"/>
</dbReference>
<dbReference type="InterPro" id="IPR016169">
    <property type="entry name" value="FAD-bd_PCMH_sub2"/>
</dbReference>
<dbReference type="AlphaFoldDB" id="A0A6N7EFB8"/>
<dbReference type="GO" id="GO:0071949">
    <property type="term" value="F:FAD binding"/>
    <property type="evidence" value="ECO:0007669"/>
    <property type="project" value="InterPro"/>
</dbReference>
<proteinExistence type="inferred from homology"/>
<dbReference type="RefSeq" id="WP_152194080.1">
    <property type="nucleotide sequence ID" value="NZ_VUKD01000001.1"/>
</dbReference>
<dbReference type="InterPro" id="IPR050416">
    <property type="entry name" value="FAD-linked_Oxidoreductase"/>
</dbReference>
<dbReference type="Gene3D" id="3.30.465.10">
    <property type="match status" value="1"/>
</dbReference>
<reference evidence="7 8" key="1">
    <citation type="submission" date="2019-10" db="EMBL/GenBank/DDBJ databases">
        <title>Georgenia wutianyii sp. nov. and Georgenia yuyongxinii sp. nov. isolated from plateau pika (Ochotona curzoniae) in the Qinghai-Tibet plateau of China.</title>
        <authorList>
            <person name="Tian Z."/>
        </authorList>
    </citation>
    <scope>NUCLEOTIDE SEQUENCE [LARGE SCALE GENOMIC DNA]</scope>
    <source>
        <strain evidence="7 8">JCM 19765</strain>
    </source>
</reference>
<dbReference type="GO" id="GO:0016491">
    <property type="term" value="F:oxidoreductase activity"/>
    <property type="evidence" value="ECO:0007669"/>
    <property type="project" value="UniProtKB-KW"/>
</dbReference>
<dbReference type="Pfam" id="PF01565">
    <property type="entry name" value="FAD_binding_4"/>
    <property type="match status" value="1"/>
</dbReference>
<keyword evidence="8" id="KW-1185">Reference proteome</keyword>
<organism evidence="7 8">
    <name type="scientific">Georgenia subflava</name>
    <dbReference type="NCBI Taxonomy" id="1622177"/>
    <lineage>
        <taxon>Bacteria</taxon>
        <taxon>Bacillati</taxon>
        <taxon>Actinomycetota</taxon>
        <taxon>Actinomycetes</taxon>
        <taxon>Micrococcales</taxon>
        <taxon>Bogoriellaceae</taxon>
        <taxon>Georgenia</taxon>
    </lineage>
</organism>
<protein>
    <submittedName>
        <fullName evidence="7">FAD-binding protein</fullName>
    </submittedName>
</protein>
<name>A0A6N7EFB8_9MICO</name>
<evidence type="ECO:0000256" key="3">
    <source>
        <dbReference type="ARBA" id="ARBA00022630"/>
    </source>
</evidence>
<dbReference type="PROSITE" id="PS00862">
    <property type="entry name" value="OX2_COVAL_FAD"/>
    <property type="match status" value="1"/>
</dbReference>
<dbReference type="InterPro" id="IPR016164">
    <property type="entry name" value="FAD-linked_Oxase-like_C"/>
</dbReference>
<dbReference type="OrthoDB" id="9775082at2"/>
<keyword evidence="5" id="KW-0560">Oxidoreductase</keyword>
<comment type="cofactor">
    <cofactor evidence="1">
        <name>FAD</name>
        <dbReference type="ChEBI" id="CHEBI:57692"/>
    </cofactor>
</comment>
<evidence type="ECO:0000256" key="2">
    <source>
        <dbReference type="ARBA" id="ARBA00005466"/>
    </source>
</evidence>
<dbReference type="Pfam" id="PF08031">
    <property type="entry name" value="BBE"/>
    <property type="match status" value="1"/>
</dbReference>
<keyword evidence="4" id="KW-0274">FAD</keyword>
<evidence type="ECO:0000259" key="6">
    <source>
        <dbReference type="PROSITE" id="PS51387"/>
    </source>
</evidence>
<dbReference type="SUPFAM" id="SSF56176">
    <property type="entry name" value="FAD-binding/transporter-associated domain-like"/>
    <property type="match status" value="1"/>
</dbReference>
<dbReference type="InterPro" id="IPR016166">
    <property type="entry name" value="FAD-bd_PCMH"/>
</dbReference>
<keyword evidence="3" id="KW-0285">Flavoprotein</keyword>
<accession>A0A6N7EFB8</accession>
<sequence>MHVKTDQKTDELLDRLRREVAGTVLGPEDDGYDMARTTKFGDPEARPATIVRATGAADVASAISAARETGLELAVRSGGHSGAGFGTTDGGIVLDLHEMKALEIDVAGRAAWAEPGLTAREYVEATGRHGLTTGFGDTGSVGLGGLTLGGGLGLLARKHGLTIDSLLAAEIVTADGDLLLVDDEHHRDLFWAIRGGGGNFGVVTRFRLRLHEVDEVVGGLLVLPATAEVVERFVALAQDAPEELTTIASVMACPPMPFLPAEVHGRLVVLAMMVHTGPVEAAEKAVAPFRTLTEPLADLVRPLRYPEMYGEDPPSGGGAVFRTSFVDDVDHAAASAIMERLEAPGGGRVVQLRALGGAVARVPADATAYAHRSSRVLVSLGAFYADPADRAGQQAWVDGAAAVLHRPDGPATVNFLGREGSARVRAAYPDATWDRLLAVKRRYDPDNLFRLNQNVWPDPA</sequence>
<feature type="domain" description="FAD-binding PCMH-type" evidence="6">
    <location>
        <begin position="43"/>
        <end position="213"/>
    </location>
</feature>
<dbReference type="InterPro" id="IPR006094">
    <property type="entry name" value="Oxid_FAD_bind_N"/>
</dbReference>
<evidence type="ECO:0000256" key="4">
    <source>
        <dbReference type="ARBA" id="ARBA00022827"/>
    </source>
</evidence>
<dbReference type="InterPro" id="IPR012951">
    <property type="entry name" value="BBE"/>
</dbReference>
<evidence type="ECO:0000256" key="1">
    <source>
        <dbReference type="ARBA" id="ARBA00001974"/>
    </source>
</evidence>
<dbReference type="EMBL" id="WHPC01000004">
    <property type="protein sequence ID" value="MPV35883.1"/>
    <property type="molecule type" value="Genomic_DNA"/>
</dbReference>
<comment type="similarity">
    <text evidence="2">Belongs to the oxygen-dependent FAD-linked oxidoreductase family.</text>
</comment>